<dbReference type="PATRIC" id="fig|742733.3.peg.220"/>
<dbReference type="eggNOG" id="ENOG5032V6H">
    <property type="taxonomic scope" value="Bacteria"/>
</dbReference>
<feature type="chain" id="PRO_5003477950" description="Lipoprotein" evidence="1">
    <location>
        <begin position="25"/>
        <end position="214"/>
    </location>
</feature>
<dbReference type="PROSITE" id="PS51257">
    <property type="entry name" value="PROKAR_LIPOPROTEIN"/>
    <property type="match status" value="1"/>
</dbReference>
<dbReference type="EMBL" id="ADLJ01000002">
    <property type="protein sequence ID" value="EHF00980.1"/>
    <property type="molecule type" value="Genomic_DNA"/>
</dbReference>
<dbReference type="AlphaFoldDB" id="G5HCA0"/>
<accession>G5HCA0</accession>
<gene>
    <name evidence="2" type="ORF">HMPREF9469_00212</name>
</gene>
<proteinExistence type="predicted"/>
<comment type="caution">
    <text evidence="2">The sequence shown here is derived from an EMBL/GenBank/DDBJ whole genome shotgun (WGS) entry which is preliminary data.</text>
</comment>
<evidence type="ECO:0000256" key="1">
    <source>
        <dbReference type="SAM" id="SignalP"/>
    </source>
</evidence>
<sequence length="214" mass="24488">MKKKICFLAYLLVCCLLYGCQTKASLSIISDGEESANVSNDCALCGKRGDSLMGYYRRFDSIGIICLNKWGISDSQVRCYDEDSGKEIFEQSGNSTIFTSYGEGECTFIIRGMHERGIAEIDVNYGEKSVIDWERLSERLCSECLEKFENMTGKEADLADGQFKDVCLVDFKTGEVYSLEDWHTWYMIRDYYVMIDYGDDNAHITIFYAPVRKE</sequence>
<keyword evidence="1" id="KW-0732">Signal</keyword>
<evidence type="ECO:0008006" key="4">
    <source>
        <dbReference type="Google" id="ProtNLM"/>
    </source>
</evidence>
<protein>
    <recommendedName>
        <fullName evidence="4">Lipoprotein</fullName>
    </recommendedName>
</protein>
<reference evidence="2 3" key="1">
    <citation type="submission" date="2011-08" db="EMBL/GenBank/DDBJ databases">
        <title>The Genome Sequence of Clostridium citroniae WAL-17108.</title>
        <authorList>
            <consortium name="The Broad Institute Genome Sequencing Platform"/>
            <person name="Earl A."/>
            <person name="Ward D."/>
            <person name="Feldgarden M."/>
            <person name="Gevers D."/>
            <person name="Finegold S.M."/>
            <person name="Summanen P.H."/>
            <person name="Molitoris D.R."/>
            <person name="Vaisanen M.L."/>
            <person name="Daigneault M."/>
            <person name="Allen-Vercoe E."/>
            <person name="Young S.K."/>
            <person name="Zeng Q."/>
            <person name="Gargeya S."/>
            <person name="Fitzgerald M."/>
            <person name="Haas B."/>
            <person name="Abouelleil A."/>
            <person name="Alvarado L."/>
            <person name="Arachchi H.M."/>
            <person name="Berlin A."/>
            <person name="Brown A."/>
            <person name="Chapman S.B."/>
            <person name="Chen Z."/>
            <person name="Dunbar C."/>
            <person name="Freedman E."/>
            <person name="Gearin G."/>
            <person name="Gellesch M."/>
            <person name="Goldberg J."/>
            <person name="Griggs A."/>
            <person name="Gujja S."/>
            <person name="Heiman D."/>
            <person name="Howarth C."/>
            <person name="Larson L."/>
            <person name="Lui A."/>
            <person name="MacDonald P.J.P."/>
            <person name="Montmayeur A."/>
            <person name="Murphy C."/>
            <person name="Neiman D."/>
            <person name="Pearson M."/>
            <person name="Priest M."/>
            <person name="Roberts A."/>
            <person name="Saif S."/>
            <person name="Shea T."/>
            <person name="Shenoy N."/>
            <person name="Sisk P."/>
            <person name="Stolte C."/>
            <person name="Sykes S."/>
            <person name="Wortman J."/>
            <person name="Nusbaum C."/>
            <person name="Birren B."/>
        </authorList>
    </citation>
    <scope>NUCLEOTIDE SEQUENCE [LARGE SCALE GENOMIC DNA]</scope>
    <source>
        <strain evidence="2 3">WAL-17108</strain>
    </source>
</reference>
<dbReference type="Proteomes" id="UP000003763">
    <property type="component" value="Unassembled WGS sequence"/>
</dbReference>
<organism evidence="2 3">
    <name type="scientific">[Clostridium] citroniae WAL-17108</name>
    <dbReference type="NCBI Taxonomy" id="742733"/>
    <lineage>
        <taxon>Bacteria</taxon>
        <taxon>Bacillati</taxon>
        <taxon>Bacillota</taxon>
        <taxon>Clostridia</taxon>
        <taxon>Lachnospirales</taxon>
        <taxon>Lachnospiraceae</taxon>
        <taxon>Enterocloster</taxon>
    </lineage>
</organism>
<evidence type="ECO:0000313" key="2">
    <source>
        <dbReference type="EMBL" id="EHF00980.1"/>
    </source>
</evidence>
<feature type="signal peptide" evidence="1">
    <location>
        <begin position="1"/>
        <end position="24"/>
    </location>
</feature>
<dbReference type="HOGENOM" id="CLU_090328_0_0_9"/>
<dbReference type="RefSeq" id="WP_007858296.1">
    <property type="nucleotide sequence ID" value="NZ_JH376420.1"/>
</dbReference>
<evidence type="ECO:0000313" key="3">
    <source>
        <dbReference type="Proteomes" id="UP000003763"/>
    </source>
</evidence>
<name>G5HCA0_9FIRM</name>